<dbReference type="EMBL" id="JAHWZY010000045">
    <property type="protein sequence ID" value="MEZ3182559.1"/>
    <property type="molecule type" value="Genomic_DNA"/>
</dbReference>
<keyword evidence="3" id="KW-1185">Reference proteome</keyword>
<name>A0ABV4J8S2_9ACTN</name>
<organism evidence="2 3">
    <name type="scientific">Streptomyces pimonensis</name>
    <dbReference type="NCBI Taxonomy" id="2860288"/>
    <lineage>
        <taxon>Bacteria</taxon>
        <taxon>Bacillati</taxon>
        <taxon>Actinomycetota</taxon>
        <taxon>Actinomycetes</taxon>
        <taxon>Kitasatosporales</taxon>
        <taxon>Streptomycetaceae</taxon>
        <taxon>Streptomyces</taxon>
    </lineage>
</organism>
<evidence type="ECO:0000313" key="3">
    <source>
        <dbReference type="Proteomes" id="UP001567537"/>
    </source>
</evidence>
<feature type="compositionally biased region" description="Basic and acidic residues" evidence="1">
    <location>
        <begin position="22"/>
        <end position="36"/>
    </location>
</feature>
<accession>A0ABV4J8S2</accession>
<evidence type="ECO:0000313" key="2">
    <source>
        <dbReference type="EMBL" id="MEZ3182559.1"/>
    </source>
</evidence>
<dbReference type="Proteomes" id="UP001567537">
    <property type="component" value="Unassembled WGS sequence"/>
</dbReference>
<feature type="region of interest" description="Disordered" evidence="1">
    <location>
        <begin position="22"/>
        <end position="41"/>
    </location>
</feature>
<comment type="caution">
    <text evidence="2">The sequence shown here is derived from an EMBL/GenBank/DDBJ whole genome shotgun (WGS) entry which is preliminary data.</text>
</comment>
<evidence type="ECO:0000256" key="1">
    <source>
        <dbReference type="SAM" id="MobiDB-lite"/>
    </source>
</evidence>
<proteinExistence type="predicted"/>
<sequence length="62" mass="7134">MHRGQPESHELAALVAVLMSRADPRQSASEEGHDGVRTAARWQRPERNIRYVSLHSWRTERG</sequence>
<dbReference type="Pfam" id="PF13822">
    <property type="entry name" value="ACC_epsilon"/>
    <property type="match status" value="1"/>
</dbReference>
<protein>
    <submittedName>
        <fullName evidence="2">Acyl-CoA carboxylase subunit epsilon</fullName>
    </submittedName>
</protein>
<reference evidence="2 3" key="1">
    <citation type="journal article" date="2021" name="Res Sq">
        <title>Streptomyces Pimoensis sp. nov., Isolated From the Taklimakan Desert in Xinjiang, China.</title>
        <authorList>
            <person name="Zhang P."/>
            <person name="Luo X."/>
            <person name="Luo X."/>
            <person name="Liu Z."/>
            <person name="Xia Z."/>
            <person name="Wan C."/>
            <person name="zhang L."/>
        </authorList>
    </citation>
    <scope>NUCLEOTIDE SEQUENCE [LARGE SCALE GENOMIC DNA]</scope>
    <source>
        <strain evidence="2 3">TRM75549</strain>
    </source>
</reference>
<dbReference type="InterPro" id="IPR032716">
    <property type="entry name" value="ACC_epsilon"/>
</dbReference>
<gene>
    <name evidence="2" type="ORF">KYY02_29035</name>
</gene>